<sequence>MAGMSGLPDGYRLQDAAPTTAEYRALRERSGLSPKSEGQARGAIANSWTFRTVTGPDGGIVAMGRIVGDGGWYFLVADMATFPEHQGRGLGAAVLDALLAAIREHAEPGAYVTLTADPPGRRLYESRGFADVAPERTGMSLLT</sequence>
<protein>
    <submittedName>
        <fullName evidence="2">N-acetyltransferase</fullName>
    </submittedName>
</protein>
<evidence type="ECO:0000313" key="3">
    <source>
        <dbReference type="Proteomes" id="UP001157160"/>
    </source>
</evidence>
<dbReference type="GO" id="GO:0016747">
    <property type="term" value="F:acyltransferase activity, transferring groups other than amino-acyl groups"/>
    <property type="evidence" value="ECO:0007669"/>
    <property type="project" value="InterPro"/>
</dbReference>
<organism evidence="2 3">
    <name type="scientific">Arenivirga flava</name>
    <dbReference type="NCBI Taxonomy" id="1930060"/>
    <lineage>
        <taxon>Bacteria</taxon>
        <taxon>Bacillati</taxon>
        <taxon>Actinomycetota</taxon>
        <taxon>Actinomycetes</taxon>
        <taxon>Micrococcales</taxon>
        <taxon>Microbacteriaceae</taxon>
        <taxon>Arenivirga</taxon>
    </lineage>
</organism>
<dbReference type="EMBL" id="BSUL01000001">
    <property type="protein sequence ID" value="GMA29482.1"/>
    <property type="molecule type" value="Genomic_DNA"/>
</dbReference>
<evidence type="ECO:0000313" key="2">
    <source>
        <dbReference type="EMBL" id="GMA29482.1"/>
    </source>
</evidence>
<dbReference type="SUPFAM" id="SSF55729">
    <property type="entry name" value="Acyl-CoA N-acyltransferases (Nat)"/>
    <property type="match status" value="1"/>
</dbReference>
<feature type="domain" description="N-acetyltransferase" evidence="1">
    <location>
        <begin position="11"/>
        <end position="143"/>
    </location>
</feature>
<reference evidence="2 3" key="1">
    <citation type="journal article" date="2014" name="Int. J. Syst. Evol. Microbiol.">
        <title>Complete genome sequence of Corynebacterium casei LMG S-19264T (=DSM 44701T), isolated from a smear-ripened cheese.</title>
        <authorList>
            <consortium name="US DOE Joint Genome Institute (JGI-PGF)"/>
            <person name="Walter F."/>
            <person name="Albersmeier A."/>
            <person name="Kalinowski J."/>
            <person name="Ruckert C."/>
        </authorList>
    </citation>
    <scope>NUCLEOTIDE SEQUENCE [LARGE SCALE GENOMIC DNA]</scope>
    <source>
        <strain evidence="2 3">NBRC 112289</strain>
    </source>
</reference>
<dbReference type="Pfam" id="PF13508">
    <property type="entry name" value="Acetyltransf_7"/>
    <property type="match status" value="1"/>
</dbReference>
<dbReference type="InterPro" id="IPR016181">
    <property type="entry name" value="Acyl_CoA_acyltransferase"/>
</dbReference>
<evidence type="ECO:0000259" key="1">
    <source>
        <dbReference type="PROSITE" id="PS51186"/>
    </source>
</evidence>
<gene>
    <name evidence="2" type="ORF">GCM10025874_27350</name>
</gene>
<proteinExistence type="predicted"/>
<dbReference type="InterPro" id="IPR000182">
    <property type="entry name" value="GNAT_dom"/>
</dbReference>
<dbReference type="PROSITE" id="PS51186">
    <property type="entry name" value="GNAT"/>
    <property type="match status" value="1"/>
</dbReference>
<dbReference type="Gene3D" id="3.40.630.30">
    <property type="match status" value="1"/>
</dbReference>
<accession>A0AA37UVQ6</accession>
<comment type="caution">
    <text evidence="2">The sequence shown here is derived from an EMBL/GenBank/DDBJ whole genome shotgun (WGS) entry which is preliminary data.</text>
</comment>
<name>A0AA37UVQ6_9MICO</name>
<dbReference type="Proteomes" id="UP001157160">
    <property type="component" value="Unassembled WGS sequence"/>
</dbReference>
<dbReference type="AlphaFoldDB" id="A0AA37UVQ6"/>
<keyword evidence="3" id="KW-1185">Reference proteome</keyword>